<dbReference type="OrthoDB" id="2430695at2759"/>
<dbReference type="EMBL" id="CAJVPJ010001892">
    <property type="protein sequence ID" value="CAG8607048.1"/>
    <property type="molecule type" value="Genomic_DNA"/>
</dbReference>
<feature type="non-terminal residue" evidence="1">
    <location>
        <position position="1"/>
    </location>
</feature>
<accession>A0A9N9GFN8</accession>
<organism evidence="1 2">
    <name type="scientific">Paraglomus occultum</name>
    <dbReference type="NCBI Taxonomy" id="144539"/>
    <lineage>
        <taxon>Eukaryota</taxon>
        <taxon>Fungi</taxon>
        <taxon>Fungi incertae sedis</taxon>
        <taxon>Mucoromycota</taxon>
        <taxon>Glomeromycotina</taxon>
        <taxon>Glomeromycetes</taxon>
        <taxon>Paraglomerales</taxon>
        <taxon>Paraglomeraceae</taxon>
        <taxon>Paraglomus</taxon>
    </lineage>
</organism>
<evidence type="ECO:0000313" key="2">
    <source>
        <dbReference type="Proteomes" id="UP000789572"/>
    </source>
</evidence>
<protein>
    <submittedName>
        <fullName evidence="1">5481_t:CDS:1</fullName>
    </submittedName>
</protein>
<proteinExistence type="predicted"/>
<comment type="caution">
    <text evidence="1">The sequence shown here is derived from an EMBL/GenBank/DDBJ whole genome shotgun (WGS) entry which is preliminary data.</text>
</comment>
<evidence type="ECO:0000313" key="1">
    <source>
        <dbReference type="EMBL" id="CAG8607048.1"/>
    </source>
</evidence>
<sequence length="275" mass="30912">MPTLIHEYFNRKHTEWSITEYLNESNEEPFQLKIDVYLKSLANIIKSDHGKRRDRARDLLAKEPRPDYELARRWEKERSRKQVYLHQPTINGTVSGPINGAYITGTVSGTGVTVGTVGGTGVELSTSKKRDQEVEATSSLINITKETFATTIGNVHSAVENINDTLRITGGESVTATNEKRAHCATSASATEESAKRLKISGDPPRRSISTEYVWLLYQQSNDYDIDRTCDDIDETCDDNDNTFNDVLSECIEDDNFTMDLKSVAKQLKQTPLDE</sequence>
<gene>
    <name evidence="1" type="ORF">POCULU_LOCUS7760</name>
</gene>
<reference evidence="1" key="1">
    <citation type="submission" date="2021-06" db="EMBL/GenBank/DDBJ databases">
        <authorList>
            <person name="Kallberg Y."/>
            <person name="Tangrot J."/>
            <person name="Rosling A."/>
        </authorList>
    </citation>
    <scope>NUCLEOTIDE SEQUENCE</scope>
    <source>
        <strain evidence="1">IA702</strain>
    </source>
</reference>
<dbReference type="AlphaFoldDB" id="A0A9N9GFN8"/>
<name>A0A9N9GFN8_9GLOM</name>
<dbReference type="Proteomes" id="UP000789572">
    <property type="component" value="Unassembled WGS sequence"/>
</dbReference>
<keyword evidence="2" id="KW-1185">Reference proteome</keyword>